<reference evidence="1 2" key="1">
    <citation type="submission" date="2017-06" db="EMBL/GenBank/DDBJ databases">
        <title>Whole Genome Sequences of Colwellia marinimaniae MTCD1.</title>
        <authorList>
            <person name="Kusumoto H."/>
            <person name="Inoue M."/>
            <person name="Tanikawa K."/>
            <person name="Maeji H."/>
            <person name="Cameron J.H."/>
            <person name="Bartlett D.H."/>
        </authorList>
    </citation>
    <scope>NUCLEOTIDE SEQUENCE [LARGE SCALE GENOMIC DNA]</scope>
    <source>
        <strain evidence="1 2">MTCD1</strain>
    </source>
</reference>
<keyword evidence="2" id="KW-1185">Reference proteome</keyword>
<dbReference type="Gene3D" id="3.40.50.300">
    <property type="entry name" value="P-loop containing nucleotide triphosphate hydrolases"/>
    <property type="match status" value="1"/>
</dbReference>
<gene>
    <name evidence="1" type="ORF">MTCD1_01145</name>
</gene>
<organism evidence="1 2">
    <name type="scientific">Colwellia marinimaniae</name>
    <dbReference type="NCBI Taxonomy" id="1513592"/>
    <lineage>
        <taxon>Bacteria</taxon>
        <taxon>Pseudomonadati</taxon>
        <taxon>Pseudomonadota</taxon>
        <taxon>Gammaproteobacteria</taxon>
        <taxon>Alteromonadales</taxon>
        <taxon>Colwelliaceae</taxon>
        <taxon>Colwellia</taxon>
    </lineage>
</organism>
<evidence type="ECO:0000313" key="2">
    <source>
        <dbReference type="Proteomes" id="UP000197068"/>
    </source>
</evidence>
<dbReference type="Proteomes" id="UP000197068">
    <property type="component" value="Unassembled WGS sequence"/>
</dbReference>
<comment type="caution">
    <text evidence="1">The sequence shown here is derived from an EMBL/GenBank/DDBJ whole genome shotgun (WGS) entry which is preliminary data.</text>
</comment>
<dbReference type="SUPFAM" id="SSF52540">
    <property type="entry name" value="P-loop containing nucleoside triphosphate hydrolases"/>
    <property type="match status" value="1"/>
</dbReference>
<evidence type="ECO:0008006" key="3">
    <source>
        <dbReference type="Google" id="ProtNLM"/>
    </source>
</evidence>
<name>A0ABQ0MTJ6_9GAMM</name>
<dbReference type="RefSeq" id="WP_057183429.1">
    <property type="nucleotide sequence ID" value="NZ_BDQM01000006.1"/>
</dbReference>
<sequence>MATSNIVVLTTGLSGSSVVTGFIAQKDYWLGDKTIFKSNASGHYETYENEKLVELNNELLATLGVELNESSWYDINLFERIRKSNNEVDTKKFVEFINYCQQHGRWIWKDPRLWITMGFWGELLQCCDIKYIVVSRQPISLWVSLINKRQIVSYSKLKVSERDSHDRIIRYLSDCDFPSITMNYDKLVEQPKTEIHRLNNFLNSNYTLKMFRDLYKGKIGGKTFSKKNFIKAILIYIKNYNFNSWKSR</sequence>
<dbReference type="InterPro" id="IPR027417">
    <property type="entry name" value="P-loop_NTPase"/>
</dbReference>
<protein>
    <recommendedName>
        <fullName evidence="3">Sulfotransferase family protein</fullName>
    </recommendedName>
</protein>
<accession>A0ABQ0MTJ6</accession>
<evidence type="ECO:0000313" key="1">
    <source>
        <dbReference type="EMBL" id="GAW95542.1"/>
    </source>
</evidence>
<proteinExistence type="predicted"/>
<dbReference type="EMBL" id="BDQM01000006">
    <property type="protein sequence ID" value="GAW95542.1"/>
    <property type="molecule type" value="Genomic_DNA"/>
</dbReference>